<dbReference type="PANTHER" id="PTHR22990">
    <property type="entry name" value="F-BOX ONLY PROTEIN"/>
    <property type="match status" value="1"/>
</dbReference>
<keyword evidence="1" id="KW-0677">Repeat</keyword>
<sequence length="713" mass="77790">MKITKLLKAGAVCSMLVLGFLVLSLTGNKVLAADTSSVLTKGALPLGSTNYAIPADAVFVSPSGSSGGTGTITNPVDTVARAQKIIQTEGGTIVLRAGTYHESLTKDTGAPMWDMGLTIQSYPGEEVWFDGSSAVTGWKKEGAAWVHDNWTIKFDASPTFTKGAPDFTAENWKNINPSYPMAAHPDQIWMNGKAMQQVESLNKLGPNKFYMDYATNKIYLGDDPTNKEVRASDLQIALSMDVPKITVRGVGIRRYAPSVPDLGAVRISEPAIGSKLENVIITDSATTGLQISTADVTLQNVTVTNSGLLGIGTNRAHNLKADKLYVANSNLENFNMSPIASGIKLSRSYSTLISNSRIVDNKSVGLWFDEDCYDATVVNNEISNNMSTGIAFELSSVGKIANNRINNNAGYGLHIFNSDQMEVWNNTLTGSPMSILIQQDSRKPEKDRYWAPHVYSKDISWYVNTIKISNNILGLPTKMVSPWGGVVALRDETYQRTGNQMGVSINANVYYRTGLEGATTFVQWSTKTAGIKDWNSFTNLAAFRKATGQDSRSIEMTENSTPLNKNGFARYDIQQQASAVASPIKHAIAIASDLPSGEKFLGPTPNLLGNLDRVDAKQIIGWAWNPDEPTLISTNLKINIYDEQHTVVDTIMTEANQYRADIQKAGFGTGYGGFAYTIDWNKYPKNKKYRVVVFAADNAGVYNPLPNVRYYAN</sequence>
<protein>
    <submittedName>
        <fullName evidence="3">Right-handed parallel beta-helix repeat-containing protein</fullName>
    </submittedName>
</protein>
<gene>
    <name evidence="3" type="ORF">HPK16_07800</name>
</gene>
<dbReference type="Pfam" id="PF13229">
    <property type="entry name" value="Beta_helix"/>
    <property type="match status" value="1"/>
</dbReference>
<evidence type="ECO:0000313" key="3">
    <source>
        <dbReference type="EMBL" id="MBA3926242.1"/>
    </source>
</evidence>
<dbReference type="InterPro" id="IPR011050">
    <property type="entry name" value="Pectin_lyase_fold/virulence"/>
</dbReference>
<dbReference type="InterPro" id="IPR012334">
    <property type="entry name" value="Pectin_lyas_fold"/>
</dbReference>
<dbReference type="EMBL" id="JABJVM010000006">
    <property type="protein sequence ID" value="MBA3926242.1"/>
    <property type="molecule type" value="Genomic_DNA"/>
</dbReference>
<dbReference type="Proteomes" id="UP000548787">
    <property type="component" value="Unassembled WGS sequence"/>
</dbReference>
<evidence type="ECO:0000259" key="2">
    <source>
        <dbReference type="Pfam" id="PF13229"/>
    </source>
</evidence>
<evidence type="ECO:0000256" key="1">
    <source>
        <dbReference type="ARBA" id="ARBA00022737"/>
    </source>
</evidence>
<dbReference type="InterPro" id="IPR039448">
    <property type="entry name" value="Beta_helix"/>
</dbReference>
<evidence type="ECO:0000313" key="4">
    <source>
        <dbReference type="Proteomes" id="UP000548787"/>
    </source>
</evidence>
<dbReference type="InterPro" id="IPR051550">
    <property type="entry name" value="SCF-Subunits/Alg-Epimerases"/>
</dbReference>
<comment type="caution">
    <text evidence="3">The sequence shown here is derived from an EMBL/GenBank/DDBJ whole genome shotgun (WGS) entry which is preliminary data.</text>
</comment>
<dbReference type="RefSeq" id="WP_181676429.1">
    <property type="nucleotide sequence ID" value="NZ_JABJVM010000006.1"/>
</dbReference>
<feature type="domain" description="Right handed beta helix" evidence="2">
    <location>
        <begin position="275"/>
        <end position="428"/>
    </location>
</feature>
<dbReference type="InterPro" id="IPR006626">
    <property type="entry name" value="PbH1"/>
</dbReference>
<dbReference type="Gene3D" id="2.160.20.10">
    <property type="entry name" value="Single-stranded right-handed beta-helix, Pectin lyase-like"/>
    <property type="match status" value="2"/>
</dbReference>
<dbReference type="AlphaFoldDB" id="A0A7W1T673"/>
<reference evidence="3 4" key="1">
    <citation type="submission" date="2020-08" db="EMBL/GenBank/DDBJ databases">
        <title>Listeria ohnekaius sp. nov. and Listeria portnoyii sp. nov. isolated from non-agricultural and natural environments.</title>
        <authorList>
            <person name="Weller D."/>
            <person name="Belias A.M."/>
            <person name="Liao J."/>
            <person name="Guo S."/>
            <person name="Orsi R.H."/>
            <person name="Wiedmann M."/>
        </authorList>
    </citation>
    <scope>NUCLEOTIDE SEQUENCE [LARGE SCALE GENOMIC DNA]</scope>
    <source>
        <strain evidence="3 4">FSL W9-0585</strain>
    </source>
</reference>
<dbReference type="SUPFAM" id="SSF51126">
    <property type="entry name" value="Pectin lyase-like"/>
    <property type="match status" value="1"/>
</dbReference>
<dbReference type="SMART" id="SM00710">
    <property type="entry name" value="PbH1"/>
    <property type="match status" value="5"/>
</dbReference>
<name>A0A7W1T673_9LIST</name>
<organism evidence="3 4">
    <name type="scientific">Listeria rustica</name>
    <dbReference type="NCBI Taxonomy" id="2713503"/>
    <lineage>
        <taxon>Bacteria</taxon>
        <taxon>Bacillati</taxon>
        <taxon>Bacillota</taxon>
        <taxon>Bacilli</taxon>
        <taxon>Bacillales</taxon>
        <taxon>Listeriaceae</taxon>
        <taxon>Listeria</taxon>
    </lineage>
</organism>
<accession>A0A7W1T673</accession>
<proteinExistence type="predicted"/>
<dbReference type="PANTHER" id="PTHR22990:SF15">
    <property type="entry name" value="F-BOX ONLY PROTEIN 10"/>
    <property type="match status" value="1"/>
</dbReference>
<keyword evidence="4" id="KW-1185">Reference proteome</keyword>